<protein>
    <recommendedName>
        <fullName evidence="8">AP2/ERF domain-containing protein</fullName>
    </recommendedName>
</protein>
<keyword evidence="10" id="KW-1185">Reference proteome</keyword>
<dbReference type="EMBL" id="MLFT02000002">
    <property type="protein sequence ID" value="PHT55991.1"/>
    <property type="molecule type" value="Genomic_DNA"/>
</dbReference>
<keyword evidence="4" id="KW-0238">DNA-binding</keyword>
<evidence type="ECO:0000313" key="10">
    <source>
        <dbReference type="Proteomes" id="UP000224567"/>
    </source>
</evidence>
<dbReference type="InterPro" id="IPR016177">
    <property type="entry name" value="DNA-bd_dom_sf"/>
</dbReference>
<dbReference type="PANTHER" id="PTHR31677:SF231">
    <property type="entry name" value="ETHYLENE-RESPONSIVE TRANSCRIPTION FACTOR 4"/>
    <property type="match status" value="1"/>
</dbReference>
<evidence type="ECO:0000256" key="4">
    <source>
        <dbReference type="ARBA" id="ARBA00023125"/>
    </source>
</evidence>
<comment type="subcellular location">
    <subcellularLocation>
        <location evidence="1">Nucleus</location>
    </subcellularLocation>
</comment>
<dbReference type="InterPro" id="IPR036955">
    <property type="entry name" value="AP2/ERF_dom_sf"/>
</dbReference>
<evidence type="ECO:0000256" key="5">
    <source>
        <dbReference type="ARBA" id="ARBA00023163"/>
    </source>
</evidence>
<keyword evidence="5" id="KW-0804">Transcription</keyword>
<dbReference type="PANTHER" id="PTHR31677">
    <property type="entry name" value="AP2 DOMAIN CLASS TRANSCRIPTION FACTOR"/>
    <property type="match status" value="1"/>
</dbReference>
<feature type="region of interest" description="Disordered" evidence="7">
    <location>
        <begin position="155"/>
        <end position="179"/>
    </location>
</feature>
<proteinExistence type="predicted"/>
<gene>
    <name evidence="9" type="ORF">CQW23_04477</name>
</gene>
<evidence type="ECO:0000313" key="9">
    <source>
        <dbReference type="EMBL" id="PHT55991.1"/>
    </source>
</evidence>
<evidence type="ECO:0000256" key="3">
    <source>
        <dbReference type="ARBA" id="ARBA00023015"/>
    </source>
</evidence>
<evidence type="ECO:0000256" key="7">
    <source>
        <dbReference type="SAM" id="MobiDB-lite"/>
    </source>
</evidence>
<dbReference type="GO" id="GO:0005634">
    <property type="term" value="C:nucleus"/>
    <property type="evidence" value="ECO:0007669"/>
    <property type="project" value="UniProtKB-SubCell"/>
</dbReference>
<dbReference type="SMART" id="SM00380">
    <property type="entry name" value="AP2"/>
    <property type="match status" value="1"/>
</dbReference>
<feature type="region of interest" description="Disordered" evidence="7">
    <location>
        <begin position="79"/>
        <end position="107"/>
    </location>
</feature>
<feature type="domain" description="AP2/ERF" evidence="8">
    <location>
        <begin position="19"/>
        <end position="82"/>
    </location>
</feature>
<accession>A0A2G2XF77</accession>
<keyword evidence="6" id="KW-0539">Nucleus</keyword>
<reference evidence="10" key="2">
    <citation type="journal article" date="2017" name="J. Anim. Genet.">
        <title>Multiple reference genome sequences of hot pepper reveal the massive evolution of plant disease resistance genes by retroduplication.</title>
        <authorList>
            <person name="Kim S."/>
            <person name="Park J."/>
            <person name="Yeom S.-I."/>
            <person name="Kim Y.-M."/>
            <person name="Seo E."/>
            <person name="Kim K.-T."/>
            <person name="Kim M.-S."/>
            <person name="Lee J.M."/>
            <person name="Cheong K."/>
            <person name="Shin H.-S."/>
            <person name="Kim S.-B."/>
            <person name="Han K."/>
            <person name="Lee J."/>
            <person name="Park M."/>
            <person name="Lee H.-A."/>
            <person name="Lee H.-Y."/>
            <person name="Lee Y."/>
            <person name="Oh S."/>
            <person name="Lee J.H."/>
            <person name="Choi E."/>
            <person name="Choi E."/>
            <person name="Lee S.E."/>
            <person name="Jeon J."/>
            <person name="Kim H."/>
            <person name="Choi G."/>
            <person name="Song H."/>
            <person name="Lee J."/>
            <person name="Lee S.-C."/>
            <person name="Kwon J.-K."/>
            <person name="Lee H.-Y."/>
            <person name="Koo N."/>
            <person name="Hong Y."/>
            <person name="Kim R.W."/>
            <person name="Kang W.-H."/>
            <person name="Huh J.H."/>
            <person name="Kang B.-C."/>
            <person name="Yang T.-J."/>
            <person name="Lee Y.-H."/>
            <person name="Bennetzen J.L."/>
            <person name="Choi D."/>
        </authorList>
    </citation>
    <scope>NUCLEOTIDE SEQUENCE [LARGE SCALE GENOMIC DNA]</scope>
    <source>
        <strain evidence="10">cv. PBC81</strain>
    </source>
</reference>
<dbReference type="AlphaFoldDB" id="A0A2G2XF77"/>
<dbReference type="GO" id="GO:0009873">
    <property type="term" value="P:ethylene-activated signaling pathway"/>
    <property type="evidence" value="ECO:0007669"/>
    <property type="project" value="UniProtKB-KW"/>
</dbReference>
<dbReference type="InterPro" id="IPR001471">
    <property type="entry name" value="AP2/ERF_dom"/>
</dbReference>
<dbReference type="GO" id="GO:0003677">
    <property type="term" value="F:DNA binding"/>
    <property type="evidence" value="ECO:0007669"/>
    <property type="project" value="UniProtKB-KW"/>
</dbReference>
<evidence type="ECO:0000259" key="8">
    <source>
        <dbReference type="PROSITE" id="PS51032"/>
    </source>
</evidence>
<comment type="caution">
    <text evidence="9">The sequence shown here is derived from an EMBL/GenBank/DDBJ whole genome shotgun (WGS) entry which is preliminary data.</text>
</comment>
<dbReference type="PROSITE" id="PS51032">
    <property type="entry name" value="AP2_ERF"/>
    <property type="match status" value="1"/>
</dbReference>
<evidence type="ECO:0000256" key="6">
    <source>
        <dbReference type="ARBA" id="ARBA00023242"/>
    </source>
</evidence>
<dbReference type="GO" id="GO:0003700">
    <property type="term" value="F:DNA-binding transcription factor activity"/>
    <property type="evidence" value="ECO:0007669"/>
    <property type="project" value="InterPro"/>
</dbReference>
<organism evidence="9 10">
    <name type="scientific">Capsicum baccatum</name>
    <name type="common">Peruvian pepper</name>
    <dbReference type="NCBI Taxonomy" id="33114"/>
    <lineage>
        <taxon>Eukaryota</taxon>
        <taxon>Viridiplantae</taxon>
        <taxon>Streptophyta</taxon>
        <taxon>Embryophyta</taxon>
        <taxon>Tracheophyta</taxon>
        <taxon>Spermatophyta</taxon>
        <taxon>Magnoliopsida</taxon>
        <taxon>eudicotyledons</taxon>
        <taxon>Gunneridae</taxon>
        <taxon>Pentapetalae</taxon>
        <taxon>asterids</taxon>
        <taxon>lamiids</taxon>
        <taxon>Solanales</taxon>
        <taxon>Solanaceae</taxon>
        <taxon>Solanoideae</taxon>
        <taxon>Capsiceae</taxon>
        <taxon>Capsicum</taxon>
    </lineage>
</organism>
<evidence type="ECO:0000256" key="1">
    <source>
        <dbReference type="ARBA" id="ARBA00004123"/>
    </source>
</evidence>
<keyword evidence="2" id="KW-0936">Ethylene signaling pathway</keyword>
<dbReference type="SUPFAM" id="SSF54171">
    <property type="entry name" value="DNA-binding domain"/>
    <property type="match status" value="1"/>
</dbReference>
<name>A0A2G2XF77_CAPBA</name>
<sequence>MAEIQNSNAAVAVPPNEVRYKGVRKRRRVNGIKYGAEIIKPGQKKSIWLGTYDTKKEAAEDRSYVSDIYGDRNDILPKNNRDIASSSKAGRDVLRTGEPNQINPQVPRFPTVNVGDAPFQPTDRDKYYVELLTRGGVLFPNPVTFQKATVDFLSSDGDADNGTAEDVDTELQLAPLGNK</sequence>
<evidence type="ECO:0000256" key="2">
    <source>
        <dbReference type="ARBA" id="ARBA00022745"/>
    </source>
</evidence>
<reference evidence="9 10" key="1">
    <citation type="journal article" date="2017" name="Genome Biol.">
        <title>New reference genome sequences of hot pepper reveal the massive evolution of plant disease-resistance genes by retroduplication.</title>
        <authorList>
            <person name="Kim S."/>
            <person name="Park J."/>
            <person name="Yeom S.I."/>
            <person name="Kim Y.M."/>
            <person name="Seo E."/>
            <person name="Kim K.T."/>
            <person name="Kim M.S."/>
            <person name="Lee J.M."/>
            <person name="Cheong K."/>
            <person name="Shin H.S."/>
            <person name="Kim S.B."/>
            <person name="Han K."/>
            <person name="Lee J."/>
            <person name="Park M."/>
            <person name="Lee H.A."/>
            <person name="Lee H.Y."/>
            <person name="Lee Y."/>
            <person name="Oh S."/>
            <person name="Lee J.H."/>
            <person name="Choi E."/>
            <person name="Choi E."/>
            <person name="Lee S.E."/>
            <person name="Jeon J."/>
            <person name="Kim H."/>
            <person name="Choi G."/>
            <person name="Song H."/>
            <person name="Lee J."/>
            <person name="Lee S.C."/>
            <person name="Kwon J.K."/>
            <person name="Lee H.Y."/>
            <person name="Koo N."/>
            <person name="Hong Y."/>
            <person name="Kim R.W."/>
            <person name="Kang W.H."/>
            <person name="Huh J.H."/>
            <person name="Kang B.C."/>
            <person name="Yang T.J."/>
            <person name="Lee Y.H."/>
            <person name="Bennetzen J.L."/>
            <person name="Choi D."/>
        </authorList>
    </citation>
    <scope>NUCLEOTIDE SEQUENCE [LARGE SCALE GENOMIC DNA]</scope>
    <source>
        <strain evidence="10">cv. PBC81</strain>
    </source>
</reference>
<dbReference type="Proteomes" id="UP000224567">
    <property type="component" value="Unassembled WGS sequence"/>
</dbReference>
<keyword evidence="3" id="KW-0805">Transcription regulation</keyword>
<feature type="compositionally biased region" description="Acidic residues" evidence="7">
    <location>
        <begin position="157"/>
        <end position="169"/>
    </location>
</feature>
<dbReference type="Gene3D" id="3.30.730.10">
    <property type="entry name" value="AP2/ERF domain"/>
    <property type="match status" value="1"/>
</dbReference>